<protein>
    <recommendedName>
        <fullName evidence="3">DUF3592 domain-containing protein</fullName>
    </recommendedName>
</protein>
<reference evidence="2" key="1">
    <citation type="journal article" date="2019" name="Int. J. Syst. Evol. Microbiol.">
        <title>The Global Catalogue of Microorganisms (GCM) 10K type strain sequencing project: providing services to taxonomists for standard genome sequencing and annotation.</title>
        <authorList>
            <consortium name="The Broad Institute Genomics Platform"/>
            <consortium name="The Broad Institute Genome Sequencing Center for Infectious Disease"/>
            <person name="Wu L."/>
            <person name="Ma J."/>
        </authorList>
    </citation>
    <scope>NUCLEOTIDE SEQUENCE [LARGE SCALE GENOMIC DNA]</scope>
    <source>
        <strain evidence="2">JCM 31696</strain>
    </source>
</reference>
<evidence type="ECO:0008006" key="3">
    <source>
        <dbReference type="Google" id="ProtNLM"/>
    </source>
</evidence>
<evidence type="ECO:0000313" key="2">
    <source>
        <dbReference type="Proteomes" id="UP001597083"/>
    </source>
</evidence>
<comment type="caution">
    <text evidence="1">The sequence shown here is derived from an EMBL/GenBank/DDBJ whole genome shotgun (WGS) entry which is preliminary data.</text>
</comment>
<keyword evidence="2" id="KW-1185">Reference proteome</keyword>
<name>A0ABW3CG39_9ACTN</name>
<proteinExistence type="predicted"/>
<dbReference type="EMBL" id="JBHTIR010002201">
    <property type="protein sequence ID" value="MFD0853480.1"/>
    <property type="molecule type" value="Genomic_DNA"/>
</dbReference>
<feature type="non-terminal residue" evidence="1">
    <location>
        <position position="168"/>
    </location>
</feature>
<evidence type="ECO:0000313" key="1">
    <source>
        <dbReference type="EMBL" id="MFD0853480.1"/>
    </source>
</evidence>
<accession>A0ABW3CG39</accession>
<gene>
    <name evidence="1" type="ORF">ACFQ07_14680</name>
</gene>
<dbReference type="Proteomes" id="UP001597083">
    <property type="component" value="Unassembled WGS sequence"/>
</dbReference>
<organism evidence="1 2">
    <name type="scientific">Actinomadura adrarensis</name>
    <dbReference type="NCBI Taxonomy" id="1819600"/>
    <lineage>
        <taxon>Bacteria</taxon>
        <taxon>Bacillati</taxon>
        <taxon>Actinomycetota</taxon>
        <taxon>Actinomycetes</taxon>
        <taxon>Streptosporangiales</taxon>
        <taxon>Thermomonosporaceae</taxon>
        <taxon>Actinomadura</taxon>
    </lineage>
</organism>
<sequence>MLALIGVLVVIAGALMLALLPYTLAGERAYREAPPCPEGETRSRECRSQFPATVAAKVTDGEGRSKNWFVSLRFADGSEQRVQVPSGRSVFEVLDVGEPVTVTAWRGQIREFSAGPDQVRASASPAGRFKGPLMVGLFALPLGSSLLWASHCVRSARRTGRTLQSAGV</sequence>